<feature type="transmembrane region" description="Helical" evidence="2">
    <location>
        <begin position="204"/>
        <end position="228"/>
    </location>
</feature>
<evidence type="ECO:0000313" key="4">
    <source>
        <dbReference type="Proteomes" id="UP000092382"/>
    </source>
</evidence>
<reference evidence="3 4" key="1">
    <citation type="submission" date="2015-09" db="EMBL/GenBank/DDBJ databases">
        <title>Whole genome shotgun sequence assembly of Aphanizomenon flos-aquae UKL13.</title>
        <authorList>
            <person name="Driscoll C."/>
        </authorList>
    </citation>
    <scope>NUCLEOTIDE SEQUENCE [LARGE SCALE GENOMIC DNA]</scope>
    <source>
        <strain evidence="3">MDT13</strain>
    </source>
</reference>
<feature type="region of interest" description="Disordered" evidence="1">
    <location>
        <begin position="135"/>
        <end position="155"/>
    </location>
</feature>
<proteinExistence type="predicted"/>
<dbReference type="EMBL" id="LJOY01000099">
    <property type="protein sequence ID" value="OBQ18450.1"/>
    <property type="molecule type" value="Genomic_DNA"/>
</dbReference>
<sequence>MKATVQQEDLQLLGSILQERLVAQLPDSLDFQVKCAIKNDKLMILTQHADQVIVDTHQIFEVLEQALQWLNYQTQQVQFFLRIYGEKRPYAQHFLDFPISTVDTENETEYTTLSRGRETAEIGNKGYTAFVSSDLQQPSSFTETEEEPTIDSFPSGSFSDYLLPNSDLSLDNNRPQESEEIEEKFDLFAGIPDQPKKRQFSLSFLPLPVIVGASVVIALLSGTGAFILHRGCIISECKELQTAEQFKNEYQRHIKATESEKDLLVTQQKLDGVITDLQKIPHWSPRYSESQSLVNNFSQHLTKINQVLKALQMVSSAQKTSQALPKNLDELRNRQKLLLEAITSLETVKPDHDLYGLVQRNLPNYQSSLKSINRQLLQEQAWLQKIANAKVSAEAAIKRQITAKSASEWQRIEFDLQIVINTLKFIPIGSLGNEDARKLLAEYQPKLIQARNRTKKEQLSARLYQQAIKSASQAKIYGNQSQWKEAVKSWEQAIQSAKQVGQDTSYFNEAKPLIDNYTAFLKEAEEQFQIYGDLNQVRNQLNKTCTNTIKICTFTIESQKINVRLTPQYDRLFQANNPQVQNHFQQLQEALKFISENARLPLFIYNSQGQERYMKQPQ</sequence>
<dbReference type="PATRIC" id="fig|1710894.3.peg.2814"/>
<organism evidence="3 4">
    <name type="scientific">Aphanizomenon flos-aquae LD13</name>
    <dbReference type="NCBI Taxonomy" id="1710894"/>
    <lineage>
        <taxon>Bacteria</taxon>
        <taxon>Bacillati</taxon>
        <taxon>Cyanobacteriota</taxon>
        <taxon>Cyanophyceae</taxon>
        <taxon>Nostocales</taxon>
        <taxon>Aphanizomenonaceae</taxon>
        <taxon>Aphanizomenon</taxon>
    </lineage>
</organism>
<evidence type="ECO:0000313" key="3">
    <source>
        <dbReference type="EMBL" id="OBQ18450.1"/>
    </source>
</evidence>
<evidence type="ECO:0000256" key="2">
    <source>
        <dbReference type="SAM" id="Phobius"/>
    </source>
</evidence>
<protein>
    <submittedName>
        <fullName evidence="3">Uncharacterized protein</fullName>
    </submittedName>
</protein>
<dbReference type="AlphaFoldDB" id="A0A1B7VIH3"/>
<dbReference type="Proteomes" id="UP000092382">
    <property type="component" value="Unassembled WGS sequence"/>
</dbReference>
<keyword evidence="2" id="KW-0812">Transmembrane</keyword>
<keyword evidence="2" id="KW-0472">Membrane</keyword>
<evidence type="ECO:0000256" key="1">
    <source>
        <dbReference type="SAM" id="MobiDB-lite"/>
    </source>
</evidence>
<name>A0A1B7VIH3_APHFL</name>
<accession>A0A1B7VIH3</accession>
<gene>
    <name evidence="3" type="ORF">AN481_18340</name>
</gene>
<keyword evidence="2" id="KW-1133">Transmembrane helix</keyword>
<comment type="caution">
    <text evidence="3">The sequence shown here is derived from an EMBL/GenBank/DDBJ whole genome shotgun (WGS) entry which is preliminary data.</text>
</comment>